<evidence type="ECO:0000313" key="3">
    <source>
        <dbReference type="Proteomes" id="UP001642405"/>
    </source>
</evidence>
<dbReference type="EMBL" id="CAWUHB010000021">
    <property type="protein sequence ID" value="CAK7220842.1"/>
    <property type="molecule type" value="Genomic_DNA"/>
</dbReference>
<name>A0ABP0BMD3_9PEZI</name>
<dbReference type="Proteomes" id="UP001642405">
    <property type="component" value="Unassembled WGS sequence"/>
</dbReference>
<feature type="region of interest" description="Disordered" evidence="1">
    <location>
        <begin position="28"/>
        <end position="58"/>
    </location>
</feature>
<sequence>MATPPPRPMAMDPLHITEFASDRYFTKFNQQQQRQQTQNAPASGSSSGATAVAAGAAVPPPTPAVTIPFVAQPSSPFFLPLSETTKSAQETVDEKDRVVHPELKQKKSRFHLGRLLHTKSQAHVPTTPSIPLATPAPAAVKPIAEAADIPVASKP</sequence>
<gene>
    <name evidence="2" type="ORF">SCUCBS95973_004293</name>
</gene>
<evidence type="ECO:0000256" key="1">
    <source>
        <dbReference type="SAM" id="MobiDB-lite"/>
    </source>
</evidence>
<comment type="caution">
    <text evidence="2">The sequence shown here is derived from an EMBL/GenBank/DDBJ whole genome shotgun (WGS) entry which is preliminary data.</text>
</comment>
<organism evidence="2 3">
    <name type="scientific">Sporothrix curviconia</name>
    <dbReference type="NCBI Taxonomy" id="1260050"/>
    <lineage>
        <taxon>Eukaryota</taxon>
        <taxon>Fungi</taxon>
        <taxon>Dikarya</taxon>
        <taxon>Ascomycota</taxon>
        <taxon>Pezizomycotina</taxon>
        <taxon>Sordariomycetes</taxon>
        <taxon>Sordariomycetidae</taxon>
        <taxon>Ophiostomatales</taxon>
        <taxon>Ophiostomataceae</taxon>
        <taxon>Sporothrix</taxon>
    </lineage>
</organism>
<evidence type="ECO:0000313" key="2">
    <source>
        <dbReference type="EMBL" id="CAK7220842.1"/>
    </source>
</evidence>
<keyword evidence="3" id="KW-1185">Reference proteome</keyword>
<accession>A0ABP0BMD3</accession>
<proteinExistence type="predicted"/>
<protein>
    <submittedName>
        <fullName evidence="2">Uncharacterized protein</fullName>
    </submittedName>
</protein>
<feature type="compositionally biased region" description="Low complexity" evidence="1">
    <location>
        <begin position="30"/>
        <end position="57"/>
    </location>
</feature>
<reference evidence="2 3" key="1">
    <citation type="submission" date="2024-01" db="EMBL/GenBank/DDBJ databases">
        <authorList>
            <person name="Allen C."/>
            <person name="Tagirdzhanova G."/>
        </authorList>
    </citation>
    <scope>NUCLEOTIDE SEQUENCE [LARGE SCALE GENOMIC DNA]</scope>
</reference>